<dbReference type="OrthoDB" id="2163268at2759"/>
<dbReference type="FunFam" id="3.80.10.10:FF:000078">
    <property type="entry name" value="Leiomodin 3"/>
    <property type="match status" value="1"/>
</dbReference>
<dbReference type="InterPro" id="IPR003124">
    <property type="entry name" value="WH2_dom"/>
</dbReference>
<dbReference type="EMBL" id="VWPX01005457">
    <property type="protein sequence ID" value="NWI11572.1"/>
    <property type="molecule type" value="Genomic_DNA"/>
</dbReference>
<proteinExistence type="inferred from homology"/>
<sequence length="561" mass="62941">MSEPSQNSEEEVCPEDIDEDEILANLSPEELKELQCEMEVMAPDPQVPVGMIQKDQTEKAPTGSFDHRSLVDYLYWQKASRRMLEDERVPVTLLPSERSAAEEAGGDAGDASSAEGRRWPEAEKERHYQNEHVSSSLAPTAETSRDASDKEAAEEEEEEGEEEDEEEEEEEEREEPDENELQTTETYTSENSHRDQISDEPGTDSGELTEKQEENEKKVSKLNIPKKLALDASFIKLSARPSGNQTNLEESLEKVRKNNPDVKEVNLNNIENIPKEMLIDFVNAMKKNKNVKTFSLANVGADDNVAFALANMLRENRSIATLNIDSNFISGKGIVAIMRCLQYNESLTELRFHNQRSLLGHQAEMEIARLLKANPTLLKMGYHFELPGPRMVVTNLLSRNLDKQRQKRQQEQRQQQMKEQRELIAMLENGLGLPPGMWEMLGGPMPQAVPQEPPPAPKPPAPAAAPPSRRKEPPAAQPPAAQPVSFRVVKLKKTQRKPAVPEYVEPAEKTNLKDVIKTLKPIPRRRPPPLVEITPRDQLLNDIRQSNVAYLKPVGAGSGGA</sequence>
<dbReference type="PROSITE" id="PS51082">
    <property type="entry name" value="WH2"/>
    <property type="match status" value="1"/>
</dbReference>
<organism evidence="11 12">
    <name type="scientific">Crypturellus soui</name>
    <dbReference type="NCBI Taxonomy" id="458187"/>
    <lineage>
        <taxon>Eukaryota</taxon>
        <taxon>Metazoa</taxon>
        <taxon>Chordata</taxon>
        <taxon>Craniata</taxon>
        <taxon>Vertebrata</taxon>
        <taxon>Euteleostomi</taxon>
        <taxon>Archelosauria</taxon>
        <taxon>Archosauria</taxon>
        <taxon>Dinosauria</taxon>
        <taxon>Saurischia</taxon>
        <taxon>Theropoda</taxon>
        <taxon>Coelurosauria</taxon>
        <taxon>Aves</taxon>
        <taxon>Palaeognathae</taxon>
        <taxon>Tinamiformes</taxon>
        <taxon>Tinamidae</taxon>
        <taxon>Crypturellus</taxon>
    </lineage>
</organism>
<evidence type="ECO:0000259" key="10">
    <source>
        <dbReference type="PROSITE" id="PS51082"/>
    </source>
</evidence>
<dbReference type="PANTHER" id="PTHR10901">
    <property type="entry name" value="TROPOMODULIN"/>
    <property type="match status" value="1"/>
</dbReference>
<feature type="non-terminal residue" evidence="11">
    <location>
        <position position="1"/>
    </location>
</feature>
<feature type="compositionally biased region" description="Polar residues" evidence="9">
    <location>
        <begin position="131"/>
        <end position="142"/>
    </location>
</feature>
<dbReference type="PANTHER" id="PTHR10901:SF3">
    <property type="entry name" value="LEIOMODIN-3"/>
    <property type="match status" value="1"/>
</dbReference>
<feature type="coiled-coil region" evidence="8">
    <location>
        <begin position="394"/>
        <end position="423"/>
    </location>
</feature>
<dbReference type="Gene3D" id="3.80.10.10">
    <property type="entry name" value="Ribonuclease Inhibitor"/>
    <property type="match status" value="1"/>
</dbReference>
<feature type="region of interest" description="Disordered" evidence="9">
    <location>
        <begin position="84"/>
        <end position="220"/>
    </location>
</feature>
<keyword evidence="5" id="KW-0206">Cytoskeleton</keyword>
<keyword evidence="3" id="KW-0963">Cytoplasm</keyword>
<keyword evidence="4 8" id="KW-0175">Coiled coil</keyword>
<feature type="domain" description="WH2" evidence="10">
    <location>
        <begin position="535"/>
        <end position="554"/>
    </location>
</feature>
<evidence type="ECO:0000256" key="8">
    <source>
        <dbReference type="SAM" id="Coils"/>
    </source>
</evidence>
<feature type="compositionally biased region" description="Basic and acidic residues" evidence="9">
    <location>
        <begin position="115"/>
        <end position="130"/>
    </location>
</feature>
<dbReference type="AlphaFoldDB" id="A0A7K4K5R8"/>
<dbReference type="GO" id="GO:0051694">
    <property type="term" value="P:pointed-end actin filament capping"/>
    <property type="evidence" value="ECO:0007669"/>
    <property type="project" value="InterPro"/>
</dbReference>
<evidence type="ECO:0000256" key="3">
    <source>
        <dbReference type="ARBA" id="ARBA00022490"/>
    </source>
</evidence>
<evidence type="ECO:0000256" key="7">
    <source>
        <dbReference type="ARBA" id="ARBA00070923"/>
    </source>
</evidence>
<evidence type="ECO:0000256" key="2">
    <source>
        <dbReference type="ARBA" id="ARBA00009345"/>
    </source>
</evidence>
<evidence type="ECO:0000256" key="6">
    <source>
        <dbReference type="ARBA" id="ARBA00037833"/>
    </source>
</evidence>
<accession>A0A7K4K5R8</accession>
<comment type="caution">
    <text evidence="11">The sequence shown here is derived from an EMBL/GenBank/DDBJ whole genome shotgun (WGS) entry which is preliminary data.</text>
</comment>
<evidence type="ECO:0000256" key="9">
    <source>
        <dbReference type="SAM" id="MobiDB-lite"/>
    </source>
</evidence>
<feature type="compositionally biased region" description="Pro residues" evidence="9">
    <location>
        <begin position="451"/>
        <end position="465"/>
    </location>
</feature>
<gene>
    <name evidence="11" type="primary">Lmod3</name>
    <name evidence="11" type="ORF">CRYSOU_R00727</name>
</gene>
<evidence type="ECO:0000313" key="11">
    <source>
        <dbReference type="EMBL" id="NWI11572.1"/>
    </source>
</evidence>
<dbReference type="GO" id="GO:0031430">
    <property type="term" value="C:M band"/>
    <property type="evidence" value="ECO:0007669"/>
    <property type="project" value="UniProtKB-SubCell"/>
</dbReference>
<dbReference type="GO" id="GO:0003779">
    <property type="term" value="F:actin binding"/>
    <property type="evidence" value="ECO:0007669"/>
    <property type="project" value="InterPro"/>
</dbReference>
<evidence type="ECO:0000256" key="5">
    <source>
        <dbReference type="ARBA" id="ARBA00023212"/>
    </source>
</evidence>
<dbReference type="InterPro" id="IPR004934">
    <property type="entry name" value="TMOD"/>
</dbReference>
<feature type="region of interest" description="Disordered" evidence="9">
    <location>
        <begin position="1"/>
        <end position="21"/>
    </location>
</feature>
<evidence type="ECO:0000313" key="12">
    <source>
        <dbReference type="Proteomes" id="UP000545332"/>
    </source>
</evidence>
<dbReference type="InterPro" id="IPR032675">
    <property type="entry name" value="LRR_dom_sf"/>
</dbReference>
<feature type="compositionally biased region" description="Basic and acidic residues" evidence="9">
    <location>
        <begin position="208"/>
        <end position="219"/>
    </location>
</feature>
<protein>
    <recommendedName>
        <fullName evidence="7">Leiomodin-3</fullName>
    </recommendedName>
</protein>
<evidence type="ECO:0000256" key="4">
    <source>
        <dbReference type="ARBA" id="ARBA00023054"/>
    </source>
</evidence>
<comment type="subcellular location">
    <subcellularLocation>
        <location evidence="1">Cytoplasm</location>
        <location evidence="1">Cytoskeleton</location>
    </subcellularLocation>
    <subcellularLocation>
        <location evidence="6">Cytoplasm</location>
        <location evidence="6">Myofibril</location>
        <location evidence="6">Sarcomere</location>
        <location evidence="6">M line</location>
    </subcellularLocation>
</comment>
<dbReference type="GO" id="GO:0030239">
    <property type="term" value="P:myofibril assembly"/>
    <property type="evidence" value="ECO:0007669"/>
    <property type="project" value="TreeGrafter"/>
</dbReference>
<feature type="non-terminal residue" evidence="11">
    <location>
        <position position="561"/>
    </location>
</feature>
<feature type="compositionally biased region" description="Acidic residues" evidence="9">
    <location>
        <begin position="8"/>
        <end position="21"/>
    </location>
</feature>
<feature type="compositionally biased region" description="Acidic residues" evidence="9">
    <location>
        <begin position="152"/>
        <end position="180"/>
    </location>
</feature>
<comment type="similarity">
    <text evidence="2">Belongs to the tropomodulin family.</text>
</comment>
<dbReference type="Proteomes" id="UP000545332">
    <property type="component" value="Unassembled WGS sequence"/>
</dbReference>
<dbReference type="SUPFAM" id="SSF52047">
    <property type="entry name" value="RNI-like"/>
    <property type="match status" value="1"/>
</dbReference>
<dbReference type="GO" id="GO:0006936">
    <property type="term" value="P:muscle contraction"/>
    <property type="evidence" value="ECO:0007669"/>
    <property type="project" value="TreeGrafter"/>
</dbReference>
<name>A0A7K4K5R8_9AVES</name>
<feature type="compositionally biased region" description="Polar residues" evidence="9">
    <location>
        <begin position="181"/>
        <end position="190"/>
    </location>
</feature>
<dbReference type="GO" id="GO:0007015">
    <property type="term" value="P:actin filament organization"/>
    <property type="evidence" value="ECO:0007669"/>
    <property type="project" value="TreeGrafter"/>
</dbReference>
<keyword evidence="12" id="KW-1185">Reference proteome</keyword>
<feature type="region of interest" description="Disordered" evidence="9">
    <location>
        <begin position="435"/>
        <end position="486"/>
    </location>
</feature>
<dbReference type="GO" id="GO:0005523">
    <property type="term" value="F:tropomyosin binding"/>
    <property type="evidence" value="ECO:0007669"/>
    <property type="project" value="InterPro"/>
</dbReference>
<evidence type="ECO:0000256" key="1">
    <source>
        <dbReference type="ARBA" id="ARBA00004245"/>
    </source>
</evidence>
<reference evidence="11 12" key="1">
    <citation type="submission" date="2019-09" db="EMBL/GenBank/DDBJ databases">
        <title>Bird 10,000 Genomes (B10K) Project - Family phase.</title>
        <authorList>
            <person name="Zhang G."/>
        </authorList>
    </citation>
    <scope>NUCLEOTIDE SEQUENCE [LARGE SCALE GENOMIC DNA]</scope>
    <source>
        <strain evidence="11">B10K-MSB-42743</strain>
        <tissue evidence="11">Heart</tissue>
    </source>
</reference>
<dbReference type="Pfam" id="PF03250">
    <property type="entry name" value="Tropomodulin"/>
    <property type="match status" value="1"/>
</dbReference>
<dbReference type="GO" id="GO:0005865">
    <property type="term" value="C:striated muscle thin filament"/>
    <property type="evidence" value="ECO:0007669"/>
    <property type="project" value="TreeGrafter"/>
</dbReference>